<reference evidence="4" key="1">
    <citation type="submission" date="2017-01" db="EMBL/GenBank/DDBJ databases">
        <title>Comparative genomics of anhydrobiosis in the tardigrade Hypsibius dujardini.</title>
        <authorList>
            <person name="Yoshida Y."/>
            <person name="Koutsovoulos G."/>
            <person name="Laetsch D."/>
            <person name="Stevens L."/>
            <person name="Kumar S."/>
            <person name="Horikawa D."/>
            <person name="Ishino K."/>
            <person name="Komine S."/>
            <person name="Tomita M."/>
            <person name="Blaxter M."/>
            <person name="Arakawa K."/>
        </authorList>
    </citation>
    <scope>NUCLEOTIDE SEQUENCE [LARGE SCALE GENOMIC DNA]</scope>
    <source>
        <strain evidence="4">Z151</strain>
    </source>
</reference>
<comment type="caution">
    <text evidence="3">The sequence shown here is derived from an EMBL/GenBank/DDBJ whole genome shotgun (WGS) entry which is preliminary data.</text>
</comment>
<keyword evidence="2" id="KW-0732">Signal</keyword>
<feature type="signal peptide" evidence="2">
    <location>
        <begin position="1"/>
        <end position="24"/>
    </location>
</feature>
<evidence type="ECO:0000313" key="4">
    <source>
        <dbReference type="Proteomes" id="UP000192578"/>
    </source>
</evidence>
<gene>
    <name evidence="3" type="ORF">BV898_09696</name>
</gene>
<name>A0A1W0WM09_HYPEX</name>
<dbReference type="OrthoDB" id="10064719at2759"/>
<evidence type="ECO:0000256" key="1">
    <source>
        <dbReference type="SAM" id="MobiDB-lite"/>
    </source>
</evidence>
<sequence>MTTPRVTSRAIFFCLFYLLEAISAQLSPAAIGGIAAVIGGANLAANVPTARPRQVAHAQGALPGLDAHAGPVNPLPVLNLADYHPQDGPTQGTTATTSRPPPTTTLPGYLVGSPYPFVLPPPDIPYFGSKWNGPWGYPLGHYQAFRGTGQYITHYSYYPLSYFGSLMAPFAYGVSGKK</sequence>
<dbReference type="Proteomes" id="UP000192578">
    <property type="component" value="Unassembled WGS sequence"/>
</dbReference>
<dbReference type="AlphaFoldDB" id="A0A1W0WM09"/>
<feature type="chain" id="PRO_5012641895" evidence="2">
    <location>
        <begin position="25"/>
        <end position="178"/>
    </location>
</feature>
<proteinExistence type="predicted"/>
<evidence type="ECO:0000313" key="3">
    <source>
        <dbReference type="EMBL" id="OQV16212.1"/>
    </source>
</evidence>
<feature type="region of interest" description="Disordered" evidence="1">
    <location>
        <begin position="83"/>
        <end position="102"/>
    </location>
</feature>
<keyword evidence="4" id="KW-1185">Reference proteome</keyword>
<dbReference type="EMBL" id="MTYJ01000077">
    <property type="protein sequence ID" value="OQV16212.1"/>
    <property type="molecule type" value="Genomic_DNA"/>
</dbReference>
<accession>A0A1W0WM09</accession>
<protein>
    <submittedName>
        <fullName evidence="3">Uncharacterized protein</fullName>
    </submittedName>
</protein>
<evidence type="ECO:0000256" key="2">
    <source>
        <dbReference type="SAM" id="SignalP"/>
    </source>
</evidence>
<organism evidence="3 4">
    <name type="scientific">Hypsibius exemplaris</name>
    <name type="common">Freshwater tardigrade</name>
    <dbReference type="NCBI Taxonomy" id="2072580"/>
    <lineage>
        <taxon>Eukaryota</taxon>
        <taxon>Metazoa</taxon>
        <taxon>Ecdysozoa</taxon>
        <taxon>Tardigrada</taxon>
        <taxon>Eutardigrada</taxon>
        <taxon>Parachela</taxon>
        <taxon>Hypsibioidea</taxon>
        <taxon>Hypsibiidae</taxon>
        <taxon>Hypsibius</taxon>
    </lineage>
</organism>